<evidence type="ECO:0000256" key="2">
    <source>
        <dbReference type="SAM" id="Phobius"/>
    </source>
</evidence>
<dbReference type="EMBL" id="AP024233">
    <property type="protein sequence ID" value="BCO10296.1"/>
    <property type="molecule type" value="Genomic_DNA"/>
</dbReference>
<proteinExistence type="predicted"/>
<dbReference type="AlphaFoldDB" id="A0A915UAU3"/>
<evidence type="ECO:0000313" key="4">
    <source>
        <dbReference type="Proteomes" id="UP001063350"/>
    </source>
</evidence>
<accession>A0A915UAU3</accession>
<dbReference type="SUPFAM" id="SSF48695">
    <property type="entry name" value="Multiheme cytochromes"/>
    <property type="match status" value="1"/>
</dbReference>
<organism evidence="3 4">
    <name type="scientific">Desulfolithobacter dissulfuricans</name>
    <dbReference type="NCBI Taxonomy" id="2795293"/>
    <lineage>
        <taxon>Bacteria</taxon>
        <taxon>Pseudomonadati</taxon>
        <taxon>Thermodesulfobacteriota</taxon>
        <taxon>Desulfobulbia</taxon>
        <taxon>Desulfobulbales</taxon>
        <taxon>Desulfobulbaceae</taxon>
        <taxon>Desulfolithobacter</taxon>
    </lineage>
</organism>
<evidence type="ECO:0000313" key="3">
    <source>
        <dbReference type="EMBL" id="BCO10296.1"/>
    </source>
</evidence>
<feature type="region of interest" description="Disordered" evidence="1">
    <location>
        <begin position="280"/>
        <end position="307"/>
    </location>
</feature>
<keyword evidence="4" id="KW-1185">Reference proteome</keyword>
<keyword evidence="2" id="KW-1133">Transmembrane helix</keyword>
<protein>
    <recommendedName>
        <fullName evidence="5">Cytochrome c-552/4 domain-containing protein</fullName>
    </recommendedName>
</protein>
<evidence type="ECO:0008006" key="5">
    <source>
        <dbReference type="Google" id="ProtNLM"/>
    </source>
</evidence>
<sequence length="307" mass="35107">MKLKCFLTKLYIIAFMGLVVFFMVLIWNLTFAHLIHEYHSRKSGEEAQTHKGEKKKDKNTFEQIILKSEKRVKNYLGYRVLEQQYIEGHFHHIGLDIAPDRYSYCSSCHGDMPHDAVKDIRAFLNMHAFFVGCQTCHVKPSPEQATGIYKWYDRVTGEIVDSPVTGAHPGTYGAKIIPFVREDGVLVRIDSQDKIDFVNEYRKMERSLSEGQKSKAKKIIHKDISKKPIMCEECHRKDNPLLPLAALGYPKERIDSITSTEVVGMIKNYTKFYMPKMLHPGESKSSPAEDQTVQPTAPAESGEHAVE</sequence>
<dbReference type="Proteomes" id="UP001063350">
    <property type="component" value="Chromosome"/>
</dbReference>
<keyword evidence="2" id="KW-0812">Transmembrane</keyword>
<gene>
    <name evidence="3" type="ORF">GF1_26720</name>
</gene>
<keyword evidence="2" id="KW-0472">Membrane</keyword>
<evidence type="ECO:0000256" key="1">
    <source>
        <dbReference type="SAM" id="MobiDB-lite"/>
    </source>
</evidence>
<dbReference type="RefSeq" id="WP_267927033.1">
    <property type="nucleotide sequence ID" value="NZ_AP024233.1"/>
</dbReference>
<dbReference type="KEGG" id="ddu:GF1_26720"/>
<dbReference type="InterPro" id="IPR036280">
    <property type="entry name" value="Multihaem_cyt_sf"/>
</dbReference>
<reference evidence="3" key="1">
    <citation type="submission" date="2020-12" db="EMBL/GenBank/DDBJ databases">
        <title>Desulfobium dissulfuricans gen. nov., sp. nov., a novel mesophilic, sulfate-reducing bacterium isolated from a deep-sea hydrothermal vent.</title>
        <authorList>
            <person name="Hashimoto Y."/>
            <person name="Tame A."/>
            <person name="Sawayama S."/>
            <person name="Miyazaki J."/>
            <person name="Takai K."/>
            <person name="Nakagawa S."/>
        </authorList>
    </citation>
    <scope>NUCLEOTIDE SEQUENCE</scope>
    <source>
        <strain evidence="3">GF1</strain>
    </source>
</reference>
<feature type="compositionally biased region" description="Polar residues" evidence="1">
    <location>
        <begin position="283"/>
        <end position="295"/>
    </location>
</feature>
<feature type="transmembrane region" description="Helical" evidence="2">
    <location>
        <begin position="12"/>
        <end position="35"/>
    </location>
</feature>
<name>A0A915UAU3_9BACT</name>